<reference evidence="2 3" key="1">
    <citation type="journal article" date="2014" name="Proc. Natl. Acad. Sci. U.S.A.">
        <title>Functional type 2 photosynthetic reaction centers found in the rare bacterial phylum Gemmatimonadetes.</title>
        <authorList>
            <person name="Zeng Y."/>
            <person name="Feng F."/>
            <person name="Medova H."/>
            <person name="Dean J."/>
            <person name="Koblizek M."/>
        </authorList>
    </citation>
    <scope>NUCLEOTIDE SEQUENCE [LARGE SCALE GENOMIC DNA]</scope>
    <source>
        <strain evidence="2 3">AP64</strain>
    </source>
</reference>
<dbReference type="Gene3D" id="2.130.10.10">
    <property type="entry name" value="YVTN repeat-like/Quinoprotein amine dehydrogenase"/>
    <property type="match status" value="1"/>
</dbReference>
<name>A0A143BM53_9BACT</name>
<protein>
    <recommendedName>
        <fullName evidence="1">Pyrrolo-quinoline quinone repeat domain-containing protein</fullName>
    </recommendedName>
</protein>
<feature type="domain" description="Pyrrolo-quinoline quinone repeat" evidence="1">
    <location>
        <begin position="167"/>
        <end position="300"/>
    </location>
</feature>
<dbReference type="OrthoDB" id="256225at2"/>
<organism evidence="2 3">
    <name type="scientific">Gemmatimonas phototrophica</name>
    <dbReference type="NCBI Taxonomy" id="1379270"/>
    <lineage>
        <taxon>Bacteria</taxon>
        <taxon>Pseudomonadati</taxon>
        <taxon>Gemmatimonadota</taxon>
        <taxon>Gemmatimonadia</taxon>
        <taxon>Gemmatimonadales</taxon>
        <taxon>Gemmatimonadaceae</taxon>
        <taxon>Gemmatimonas</taxon>
    </lineage>
</organism>
<dbReference type="SMART" id="SM00564">
    <property type="entry name" value="PQQ"/>
    <property type="match status" value="3"/>
</dbReference>
<reference evidence="2 3" key="2">
    <citation type="journal article" date="2016" name="Environ. Microbiol. Rep.">
        <title>Metagenomic evidence for the presence of phototrophic Gemmatimonadetes bacteria in diverse environments.</title>
        <authorList>
            <person name="Zeng Y."/>
            <person name="Baumbach J."/>
            <person name="Barbosa E.G."/>
            <person name="Azevedo V."/>
            <person name="Zhang C."/>
            <person name="Koblizek M."/>
        </authorList>
    </citation>
    <scope>NUCLEOTIDE SEQUENCE [LARGE SCALE GENOMIC DNA]</scope>
    <source>
        <strain evidence="2 3">AP64</strain>
    </source>
</reference>
<dbReference type="InterPro" id="IPR015943">
    <property type="entry name" value="WD40/YVTN_repeat-like_dom_sf"/>
</dbReference>
<dbReference type="AlphaFoldDB" id="A0A143BM53"/>
<dbReference type="PANTHER" id="PTHR34512">
    <property type="entry name" value="CELL SURFACE PROTEIN"/>
    <property type="match status" value="1"/>
</dbReference>
<dbReference type="InterPro" id="IPR011047">
    <property type="entry name" value="Quinoprotein_ADH-like_sf"/>
</dbReference>
<dbReference type="EMBL" id="CP011454">
    <property type="protein sequence ID" value="AMW06156.1"/>
    <property type="molecule type" value="Genomic_DNA"/>
</dbReference>
<proteinExistence type="predicted"/>
<dbReference type="InterPro" id="IPR018391">
    <property type="entry name" value="PQQ_b-propeller_rpt"/>
</dbReference>
<dbReference type="InterPro" id="IPR002372">
    <property type="entry name" value="PQQ_rpt_dom"/>
</dbReference>
<dbReference type="SUPFAM" id="SSF50998">
    <property type="entry name" value="Quinoprotein alcohol dehydrogenase-like"/>
    <property type="match status" value="2"/>
</dbReference>
<dbReference type="RefSeq" id="WP_026848105.1">
    <property type="nucleotide sequence ID" value="NZ_CP011454.1"/>
</dbReference>
<dbReference type="STRING" id="1379270.GEMMAAP_17925"/>
<accession>A0A143BM53</accession>
<evidence type="ECO:0000259" key="1">
    <source>
        <dbReference type="Pfam" id="PF13360"/>
    </source>
</evidence>
<dbReference type="Pfam" id="PF13360">
    <property type="entry name" value="PQQ_2"/>
    <property type="match status" value="1"/>
</dbReference>
<keyword evidence="3" id="KW-1185">Reference proteome</keyword>
<dbReference type="Proteomes" id="UP000076404">
    <property type="component" value="Chromosome"/>
</dbReference>
<sequence>MLTGSCTNETNQGLSALDLQTGMVRWRLAAICQEANRNGSMGSVSFHEAGPGKVLFAFRREDRPATDWMLIDLKTGRVLEQYKPVKSGPTTEVGGAFSVITTSRENQRSYLNVLSPTLDRIVGRYEEFRFGCPPSESQCPPVFSLAVASSGMLFLSGMSIDQAEPPTRQLHAFDVASGALRWRHTAQPTREIDGRGRKVRSDDARPMVVDGKVIIRLEDENSHALRALDAATGRILWSTDKQPRRVMEKRGLLGPRTLTTWIGAGQSIVGYVTSEEKSELIGWSTSSGSQRWSREVPRNTYLTASAGGVFYTAYTIDKPGNMNDDLELHGYDAETGTKLWSTIIPGHNRPFTGEWSITQGDFGGTGGPGWRIGRDGAIYGVTLKGAYKLQ</sequence>
<gene>
    <name evidence="2" type="ORF">GEMMAAP_17925</name>
</gene>
<dbReference type="KEGG" id="gph:GEMMAAP_17925"/>
<evidence type="ECO:0000313" key="2">
    <source>
        <dbReference type="EMBL" id="AMW06156.1"/>
    </source>
</evidence>
<evidence type="ECO:0000313" key="3">
    <source>
        <dbReference type="Proteomes" id="UP000076404"/>
    </source>
</evidence>
<dbReference type="PANTHER" id="PTHR34512:SF30">
    <property type="entry name" value="OUTER MEMBRANE PROTEIN ASSEMBLY FACTOR BAMB"/>
    <property type="match status" value="1"/>
</dbReference>